<evidence type="ECO:0000313" key="3">
    <source>
        <dbReference type="Proteomes" id="UP000059680"/>
    </source>
</evidence>
<evidence type="ECO:0000313" key="2">
    <source>
        <dbReference type="EMBL" id="BAS89722.1"/>
    </source>
</evidence>
<accession>A0A0P0WBM9</accession>
<gene>
    <name evidence="2" type="ordered locus">Os04g0479650</name>
    <name evidence="2" type="ORF">OSNPB_040479650</name>
</gene>
<dbReference type="EMBL" id="AP014960">
    <property type="protein sequence ID" value="BAS89722.1"/>
    <property type="molecule type" value="Genomic_DNA"/>
</dbReference>
<keyword evidence="3" id="KW-1185">Reference proteome</keyword>
<evidence type="ECO:0000256" key="1">
    <source>
        <dbReference type="SAM" id="MobiDB-lite"/>
    </source>
</evidence>
<feature type="region of interest" description="Disordered" evidence="1">
    <location>
        <begin position="1"/>
        <end position="23"/>
    </location>
</feature>
<name>A0A0P0WBM9_ORYSJ</name>
<reference evidence="3" key="1">
    <citation type="journal article" date="2005" name="Nature">
        <title>The map-based sequence of the rice genome.</title>
        <authorList>
            <consortium name="International rice genome sequencing project (IRGSP)"/>
            <person name="Matsumoto T."/>
            <person name="Wu J."/>
            <person name="Kanamori H."/>
            <person name="Katayose Y."/>
            <person name="Fujisawa M."/>
            <person name="Namiki N."/>
            <person name="Mizuno H."/>
            <person name="Yamamoto K."/>
            <person name="Antonio B.A."/>
            <person name="Baba T."/>
            <person name="Sakata K."/>
            <person name="Nagamura Y."/>
            <person name="Aoki H."/>
            <person name="Arikawa K."/>
            <person name="Arita K."/>
            <person name="Bito T."/>
            <person name="Chiden Y."/>
            <person name="Fujitsuka N."/>
            <person name="Fukunaka R."/>
            <person name="Hamada M."/>
            <person name="Harada C."/>
            <person name="Hayashi A."/>
            <person name="Hijishita S."/>
            <person name="Honda M."/>
            <person name="Hosokawa S."/>
            <person name="Ichikawa Y."/>
            <person name="Idonuma A."/>
            <person name="Iijima M."/>
            <person name="Ikeda M."/>
            <person name="Ikeno M."/>
            <person name="Ito K."/>
            <person name="Ito S."/>
            <person name="Ito T."/>
            <person name="Ito Y."/>
            <person name="Ito Y."/>
            <person name="Iwabuchi A."/>
            <person name="Kamiya K."/>
            <person name="Karasawa W."/>
            <person name="Kurita K."/>
            <person name="Katagiri S."/>
            <person name="Kikuta A."/>
            <person name="Kobayashi H."/>
            <person name="Kobayashi N."/>
            <person name="Machita K."/>
            <person name="Maehara T."/>
            <person name="Masukawa M."/>
            <person name="Mizubayashi T."/>
            <person name="Mukai Y."/>
            <person name="Nagasaki H."/>
            <person name="Nagata Y."/>
            <person name="Naito S."/>
            <person name="Nakashima M."/>
            <person name="Nakama Y."/>
            <person name="Nakamichi Y."/>
            <person name="Nakamura M."/>
            <person name="Meguro A."/>
            <person name="Negishi M."/>
            <person name="Ohta I."/>
            <person name="Ohta T."/>
            <person name="Okamoto M."/>
            <person name="Ono N."/>
            <person name="Saji S."/>
            <person name="Sakaguchi M."/>
            <person name="Sakai K."/>
            <person name="Shibata M."/>
            <person name="Shimokawa T."/>
            <person name="Song J."/>
            <person name="Takazaki Y."/>
            <person name="Terasawa K."/>
            <person name="Tsugane M."/>
            <person name="Tsuji K."/>
            <person name="Ueda S."/>
            <person name="Waki K."/>
            <person name="Yamagata H."/>
            <person name="Yamamoto M."/>
            <person name="Yamamoto S."/>
            <person name="Yamane H."/>
            <person name="Yoshiki S."/>
            <person name="Yoshihara R."/>
            <person name="Yukawa K."/>
            <person name="Zhong H."/>
            <person name="Yano M."/>
            <person name="Yuan Q."/>
            <person name="Ouyang S."/>
            <person name="Liu J."/>
            <person name="Jones K.M."/>
            <person name="Gansberger K."/>
            <person name="Moffat K."/>
            <person name="Hill J."/>
            <person name="Bera J."/>
            <person name="Fadrosh D."/>
            <person name="Jin S."/>
            <person name="Johri S."/>
            <person name="Kim M."/>
            <person name="Overton L."/>
            <person name="Reardon M."/>
            <person name="Tsitrin T."/>
            <person name="Vuong H."/>
            <person name="Weaver B."/>
            <person name="Ciecko A."/>
            <person name="Tallon L."/>
            <person name="Jackson J."/>
            <person name="Pai G."/>
            <person name="Aken S.V."/>
            <person name="Utterback T."/>
            <person name="Reidmuller S."/>
            <person name="Feldblyum T."/>
            <person name="Hsiao J."/>
            <person name="Zismann V."/>
            <person name="Iobst S."/>
            <person name="de Vazeille A.R."/>
            <person name="Buell C.R."/>
            <person name="Ying K."/>
            <person name="Li Y."/>
            <person name="Lu T."/>
            <person name="Huang Y."/>
            <person name="Zhao Q."/>
            <person name="Feng Q."/>
            <person name="Zhang L."/>
            <person name="Zhu J."/>
            <person name="Weng Q."/>
            <person name="Mu J."/>
            <person name="Lu Y."/>
            <person name="Fan D."/>
            <person name="Liu Y."/>
            <person name="Guan J."/>
            <person name="Zhang Y."/>
            <person name="Yu S."/>
            <person name="Liu X."/>
            <person name="Zhang Y."/>
            <person name="Hong G."/>
            <person name="Han B."/>
            <person name="Choisne N."/>
            <person name="Demange N."/>
            <person name="Orjeda G."/>
            <person name="Samain S."/>
            <person name="Cattolico L."/>
            <person name="Pelletier E."/>
            <person name="Couloux A."/>
            <person name="Segurens B."/>
            <person name="Wincker P."/>
            <person name="D'Hont A."/>
            <person name="Scarpelli C."/>
            <person name="Weissenbach J."/>
            <person name="Salanoubat M."/>
            <person name="Quetier F."/>
            <person name="Yu Y."/>
            <person name="Kim H.R."/>
            <person name="Rambo T."/>
            <person name="Currie J."/>
            <person name="Collura K."/>
            <person name="Luo M."/>
            <person name="Yang T."/>
            <person name="Ammiraju J.S.S."/>
            <person name="Engler F."/>
            <person name="Soderlund C."/>
            <person name="Wing R.A."/>
            <person name="Palmer L.E."/>
            <person name="de la Bastide M."/>
            <person name="Spiegel L."/>
            <person name="Nascimento L."/>
            <person name="Zutavern T."/>
            <person name="O'Shaughnessy A."/>
            <person name="Dike S."/>
            <person name="Dedhia N."/>
            <person name="Preston R."/>
            <person name="Balija V."/>
            <person name="McCombie W.R."/>
            <person name="Chow T."/>
            <person name="Chen H."/>
            <person name="Chung M."/>
            <person name="Chen C."/>
            <person name="Shaw J."/>
            <person name="Wu H."/>
            <person name="Hsiao K."/>
            <person name="Chao Y."/>
            <person name="Chu M."/>
            <person name="Cheng C."/>
            <person name="Hour A."/>
            <person name="Lee P."/>
            <person name="Lin S."/>
            <person name="Lin Y."/>
            <person name="Liou J."/>
            <person name="Liu S."/>
            <person name="Hsing Y."/>
            <person name="Raghuvanshi S."/>
            <person name="Mohanty A."/>
            <person name="Bharti A.K."/>
            <person name="Gaur A."/>
            <person name="Gupta V."/>
            <person name="Kumar D."/>
            <person name="Ravi V."/>
            <person name="Vij S."/>
            <person name="Kapur A."/>
            <person name="Khurana P."/>
            <person name="Khurana P."/>
            <person name="Khurana J.P."/>
            <person name="Tyagi A.K."/>
            <person name="Gaikwad K."/>
            <person name="Singh A."/>
            <person name="Dalal V."/>
            <person name="Srivastava S."/>
            <person name="Dixit A."/>
            <person name="Pal A.K."/>
            <person name="Ghazi I.A."/>
            <person name="Yadav M."/>
            <person name="Pandit A."/>
            <person name="Bhargava A."/>
            <person name="Sureshbabu K."/>
            <person name="Batra K."/>
            <person name="Sharma T.R."/>
            <person name="Mohapatra T."/>
            <person name="Singh N.K."/>
            <person name="Messing J."/>
            <person name="Nelson A.B."/>
            <person name="Fuks G."/>
            <person name="Kavchok S."/>
            <person name="Keizer G."/>
            <person name="Linton E."/>
            <person name="Llaca V."/>
            <person name="Song R."/>
            <person name="Tanyolac B."/>
            <person name="Young S."/>
            <person name="Ho-Il K."/>
            <person name="Hahn J.H."/>
            <person name="Sangsakoo G."/>
            <person name="Vanavichit A."/>
            <person name="de Mattos Luiz.A.T."/>
            <person name="Zimmer P.D."/>
            <person name="Malone G."/>
            <person name="Dellagostin O."/>
            <person name="de Oliveira A.C."/>
            <person name="Bevan M."/>
            <person name="Bancroft I."/>
            <person name="Minx P."/>
            <person name="Cordum H."/>
            <person name="Wilson R."/>
            <person name="Cheng Z."/>
            <person name="Jin W."/>
            <person name="Jiang J."/>
            <person name="Leong S.A."/>
            <person name="Iwama H."/>
            <person name="Gojobori T."/>
            <person name="Itoh T."/>
            <person name="Niimura Y."/>
            <person name="Fujii Y."/>
            <person name="Habara T."/>
            <person name="Sakai H."/>
            <person name="Sato Y."/>
            <person name="Wilson G."/>
            <person name="Kumar K."/>
            <person name="McCouch S."/>
            <person name="Juretic N."/>
            <person name="Hoen D."/>
            <person name="Wright S."/>
            <person name="Bruskiewich R."/>
            <person name="Bureau T."/>
            <person name="Miyao A."/>
            <person name="Hirochika H."/>
            <person name="Nishikawa T."/>
            <person name="Kadowaki K."/>
            <person name="Sugiura M."/>
            <person name="Burr B."/>
            <person name="Sasaki T."/>
        </authorList>
    </citation>
    <scope>NUCLEOTIDE SEQUENCE [LARGE SCALE GENOMIC DNA]</scope>
    <source>
        <strain evidence="3">cv. Nipponbare</strain>
    </source>
</reference>
<dbReference type="PaxDb" id="39947-A0A0P0WBM9"/>
<organism evidence="2 3">
    <name type="scientific">Oryza sativa subsp. japonica</name>
    <name type="common">Rice</name>
    <dbReference type="NCBI Taxonomy" id="39947"/>
    <lineage>
        <taxon>Eukaryota</taxon>
        <taxon>Viridiplantae</taxon>
        <taxon>Streptophyta</taxon>
        <taxon>Embryophyta</taxon>
        <taxon>Tracheophyta</taxon>
        <taxon>Spermatophyta</taxon>
        <taxon>Magnoliopsida</taxon>
        <taxon>Liliopsida</taxon>
        <taxon>Poales</taxon>
        <taxon>Poaceae</taxon>
        <taxon>BOP clade</taxon>
        <taxon>Oryzoideae</taxon>
        <taxon>Oryzeae</taxon>
        <taxon>Oryzinae</taxon>
        <taxon>Oryza</taxon>
        <taxon>Oryza sativa</taxon>
    </lineage>
</organism>
<proteinExistence type="predicted"/>
<feature type="region of interest" description="Disordered" evidence="1">
    <location>
        <begin position="74"/>
        <end position="97"/>
    </location>
</feature>
<reference evidence="2 3" key="2">
    <citation type="journal article" date="2013" name="Plant Cell Physiol.">
        <title>Rice Annotation Project Database (RAP-DB): an integrative and interactive database for rice genomics.</title>
        <authorList>
            <person name="Sakai H."/>
            <person name="Lee S.S."/>
            <person name="Tanaka T."/>
            <person name="Numa H."/>
            <person name="Kim J."/>
            <person name="Kawahara Y."/>
            <person name="Wakimoto H."/>
            <person name="Yang C.C."/>
            <person name="Iwamoto M."/>
            <person name="Abe T."/>
            <person name="Yamada Y."/>
            <person name="Muto A."/>
            <person name="Inokuchi H."/>
            <person name="Ikemura T."/>
            <person name="Matsumoto T."/>
            <person name="Sasaki T."/>
            <person name="Itoh T."/>
        </authorList>
    </citation>
    <scope>NUCLEOTIDE SEQUENCE [LARGE SCALE GENOMIC DNA]</scope>
    <source>
        <strain evidence="3">cv. Nipponbare</strain>
    </source>
</reference>
<sequence>MLSVVRPRGVPLEGGATPTRGTRALDPSTPLFWSHSFEAMRWGLGVLMDTYSISAISPSTLGLVAGRRWTVVGRNQKRRGGGDAVDGPGEDRFATTTAWGRRNRLDLDS</sequence>
<protein>
    <submittedName>
        <fullName evidence="2">Os04g0479650 protein</fullName>
    </submittedName>
</protein>
<reference evidence="2 3" key="3">
    <citation type="journal article" date="2013" name="Rice">
        <title>Improvement of the Oryza sativa Nipponbare reference genome using next generation sequence and optical map data.</title>
        <authorList>
            <person name="Kawahara Y."/>
            <person name="de la Bastide M."/>
            <person name="Hamilton J.P."/>
            <person name="Kanamori H."/>
            <person name="McCombie W.R."/>
            <person name="Ouyang S."/>
            <person name="Schwartz D.C."/>
            <person name="Tanaka T."/>
            <person name="Wu J."/>
            <person name="Zhou S."/>
            <person name="Childs K.L."/>
            <person name="Davidson R.M."/>
            <person name="Lin H."/>
            <person name="Quesada-Ocampo L."/>
            <person name="Vaillancourt B."/>
            <person name="Sakai H."/>
            <person name="Lee S.S."/>
            <person name="Kim J."/>
            <person name="Numa H."/>
            <person name="Itoh T."/>
            <person name="Buell C.R."/>
            <person name="Matsumoto T."/>
        </authorList>
    </citation>
    <scope>NUCLEOTIDE SEQUENCE [LARGE SCALE GENOMIC DNA]</scope>
    <source>
        <strain evidence="3">cv. Nipponbare</strain>
    </source>
</reference>
<dbReference type="Proteomes" id="UP000059680">
    <property type="component" value="Chromosome 4"/>
</dbReference>
<dbReference type="AlphaFoldDB" id="A0A0P0WBM9"/>
<dbReference type="InParanoid" id="A0A0P0WBM9"/>